<evidence type="ECO:0000259" key="4">
    <source>
        <dbReference type="Pfam" id="PF25150"/>
    </source>
</evidence>
<dbReference type="RefSeq" id="XP_024084567.1">
    <property type="nucleotide sequence ID" value="XM_024228799.1"/>
</dbReference>
<name>A0A8I6TKU1_CIMLE</name>
<dbReference type="InterPro" id="IPR019442">
    <property type="entry name" value="THADA/TRM732_DUF2428"/>
</dbReference>
<dbReference type="EnsemblMetazoa" id="XM_014391501.2">
    <property type="protein sequence ID" value="XP_014246987.1"/>
    <property type="gene ID" value="LOC106665231"/>
</dbReference>
<dbReference type="Pfam" id="PF10350">
    <property type="entry name" value="DUF2428"/>
    <property type="match status" value="1"/>
</dbReference>
<dbReference type="GO" id="GO:0005829">
    <property type="term" value="C:cytosol"/>
    <property type="evidence" value="ECO:0007669"/>
    <property type="project" value="TreeGrafter"/>
</dbReference>
<evidence type="ECO:0000313" key="7">
    <source>
        <dbReference type="Proteomes" id="UP000494040"/>
    </source>
</evidence>
<dbReference type="PANTHER" id="PTHR14387:SF0">
    <property type="entry name" value="DUF2428 DOMAIN-CONTAINING PROTEIN"/>
    <property type="match status" value="1"/>
</dbReference>
<dbReference type="RefSeq" id="XP_024084568.1">
    <property type="nucleotide sequence ID" value="XM_024228800.1"/>
</dbReference>
<dbReference type="InterPro" id="IPR056843">
    <property type="entry name" value="THADA-like_TPR"/>
</dbReference>
<dbReference type="GeneID" id="106665231"/>
<dbReference type="InterPro" id="IPR016024">
    <property type="entry name" value="ARM-type_fold"/>
</dbReference>
<dbReference type="GO" id="GO:0030488">
    <property type="term" value="P:tRNA methylation"/>
    <property type="evidence" value="ECO:0007669"/>
    <property type="project" value="TreeGrafter"/>
</dbReference>
<dbReference type="SUPFAM" id="SSF48371">
    <property type="entry name" value="ARM repeat"/>
    <property type="match status" value="2"/>
</dbReference>
<evidence type="ECO:0000259" key="3">
    <source>
        <dbReference type="Pfam" id="PF10350"/>
    </source>
</evidence>
<dbReference type="InterPro" id="IPR056842">
    <property type="entry name" value="THADA-like_TPR_C"/>
</dbReference>
<dbReference type="InterPro" id="IPR011989">
    <property type="entry name" value="ARM-like"/>
</dbReference>
<evidence type="ECO:0000256" key="1">
    <source>
        <dbReference type="ARBA" id="ARBA00010409"/>
    </source>
</evidence>
<dbReference type="EnsemblMetazoa" id="XM_024228799.1">
    <property type="protein sequence ID" value="XP_024084567.1"/>
    <property type="gene ID" value="LOC106665231"/>
</dbReference>
<dbReference type="InterPro" id="IPR051954">
    <property type="entry name" value="tRNA_methyltransferase_THADA"/>
</dbReference>
<protein>
    <recommendedName>
        <fullName evidence="8">DUF2428 domain-containing protein</fullName>
    </recommendedName>
</protein>
<dbReference type="KEGG" id="clec:106665231"/>
<proteinExistence type="inferred from homology"/>
<dbReference type="EnsemblMetazoa" id="XM_024228800.1">
    <property type="protein sequence ID" value="XP_024084568.1"/>
    <property type="gene ID" value="LOC106665231"/>
</dbReference>
<evidence type="ECO:0000313" key="6">
    <source>
        <dbReference type="EnsemblMetazoa" id="XP_024084567.1"/>
    </source>
</evidence>
<dbReference type="Pfam" id="PF25151">
    <property type="entry name" value="TPR_Trm732_C"/>
    <property type="match status" value="1"/>
</dbReference>
<comment type="similarity">
    <text evidence="1">Belongs to the THADA family.</text>
</comment>
<dbReference type="RefSeq" id="XP_014246987.1">
    <property type="nucleotide sequence ID" value="XM_014391501.2"/>
</dbReference>
<dbReference type="RefSeq" id="XP_024084569.1">
    <property type="nucleotide sequence ID" value="XM_024228801.1"/>
</dbReference>
<dbReference type="OrthoDB" id="6614653at2759"/>
<feature type="domain" description="tRNA (32-2'-O)-methyltransferase regulator THADA-like C-terminal TPR repeats region" evidence="5">
    <location>
        <begin position="973"/>
        <end position="1142"/>
    </location>
</feature>
<evidence type="ECO:0000259" key="5">
    <source>
        <dbReference type="Pfam" id="PF25151"/>
    </source>
</evidence>
<accession>A0A8I6TKU1</accession>
<feature type="domain" description="DUF2428" evidence="3">
    <location>
        <begin position="737"/>
        <end position="971"/>
    </location>
</feature>
<feature type="domain" description="tRNA (32-2'-O)-methyltransferase regulator THADA-like TPR repeats region" evidence="4">
    <location>
        <begin position="337"/>
        <end position="568"/>
    </location>
</feature>
<dbReference type="PANTHER" id="PTHR14387">
    <property type="entry name" value="THADA/DEATH RECEPTOR INTERACTING PROTEIN"/>
    <property type="match status" value="1"/>
</dbReference>
<dbReference type="OMA" id="ISCIWMS"/>
<dbReference type="Gene3D" id="1.25.10.10">
    <property type="entry name" value="Leucine-rich Repeat Variant"/>
    <property type="match status" value="1"/>
</dbReference>
<keyword evidence="7" id="KW-1185">Reference proteome</keyword>
<sequence length="1607" mass="182351">MNIATALTLSLNTLKNIDIENEDFRNNRIFDQFRIIINSCQKLTTTPNALLPPCLTELAETLLKTLAKKIPLETVTLCGVAFALVLSLVADASAVAMMYSKTFLHPRDDNSRELSVKLSKAAEILRIKIDIYEEVFRLSLCHGLLQVPDAFWNSSQVNWMTVLQGRMFPILEKHCLSYSNLTLLSFKTLVAWCSRIRTIINSQICSSMAVRIMNIIASNWENPLNGVREQNFLLLEQLLHFTQIPDATGTQNDEELPSPLQPQALLGLVITEMSWMTKSKYFFLAAILPKANLMKSFHTNSEDIVFGLLTSLCYPHLASAGTDLYRVCIDSMNLDQWEQIFLKPIINVLTTSEYLLQKKNFFNYWLSPTIKKYKISLQIIHDSLLENKHKDVIFPIVSCLKTGRKEGYESMRWSSISTSPHLAKALRHYDEITRAQAFATVCHSSKTSIFPCEEEFQIVETFLAENINADCAPLRHSLINSFTIFLCRTRDACLQVLRTRYNQRIEPSHVESRTLTRAMIFLDWLYNFLRSNLEICCNYQRKTTSLELYKVILSHLSNESNSRKNTPKSDGQRVMKYAIAVGKWGFTNEVSREALLYTLTDESEEVRESAASLLITHFKMSEYEGQRFKELFNSALTLCCDPMFYIADAGALLLFVVTCLAYKNPTGDSKCLELKEERVISYLINLAERHASELKVDILRAATNGYPLYGILRIIDRLAHDKESPEYRKISHSEGIRLTTIIETTTQHLLQVLASKTSNLSNYAPSFLEMGEAIESAIEESSVNVEESDKHQLSPAHQLVLNTIWLNLKACCMLASRLYRQPVGDHIKSLSVITSVLKQTRHKGALEAAGLALANLTKSLTDDRNVEELEFFFNEALDRLTVGQTQSTRGAGAIILIHRIVANDTRPDKPLLEQCLNQVLSLAERRKGDLAQALHLLGVLIKDSSVSQETARINHKLAAACFNSLSHSSWAIRNTGLQLFGAIVPKLIGQRKQNEFDSTCSCYHLPYEELYYHTPQLINLLLSQLETGANCSQKDAFAVHSKLVPLLTLLSNLSVGILTIIDRSIESVFNKLVSCFQTLMSSGVFKVRQLAARSNAWFCSLSQLPSLVRTRVWKIVAYVNDRTLQNEIKTENGLHGFLLNTLYLYKRFQAEKEGVEALREQNSVVEESIEELCSVRYSLNMSFVCKSVLEEIVGFDRTTPAREQILNLCASQISPHKSLGYPMWASIVSKQIIEDCPLNELLPTLNTALDTNESELHIFVLQALSSRIKRNDFEVVSNGTLNAVLKFVKKIPDEIALNILLEILSKYSNLVPTLDLEPIIETLCNEESSLAIAVSCGLFVLDRMPNFQLLNKIMSILVQMSKPSKSEHSRLFCSKGINLLSPIMMRSATQDSLKARSEIWMTAVNLLQDESREVRVEASKFANSLVEGPTPEETRNPYVSLNFLLNENNVSGLFPPQYCINCLWSQLKCSEQEIETLVKIDQLNPFDSRDNCYQEHVKIAEMIYEILISILDKSQEAKNYFLKDEAVLYLPVLRSQAIKFLEFTEEHTSNKKILLNGYWYIIAKKLSLQFTLIEKLNNSEAHDMNMFQFKFQSFIELMLNPPTPVKV</sequence>
<dbReference type="Pfam" id="PF25150">
    <property type="entry name" value="TPR_Trm732"/>
    <property type="match status" value="1"/>
</dbReference>
<organism evidence="6 7">
    <name type="scientific">Cimex lectularius</name>
    <name type="common">Bed bug</name>
    <name type="synonym">Acanthia lectularia</name>
    <dbReference type="NCBI Taxonomy" id="79782"/>
    <lineage>
        <taxon>Eukaryota</taxon>
        <taxon>Metazoa</taxon>
        <taxon>Ecdysozoa</taxon>
        <taxon>Arthropoda</taxon>
        <taxon>Hexapoda</taxon>
        <taxon>Insecta</taxon>
        <taxon>Pterygota</taxon>
        <taxon>Neoptera</taxon>
        <taxon>Paraneoptera</taxon>
        <taxon>Hemiptera</taxon>
        <taxon>Heteroptera</taxon>
        <taxon>Panheteroptera</taxon>
        <taxon>Cimicomorpha</taxon>
        <taxon>Cimicidae</taxon>
        <taxon>Cimex</taxon>
    </lineage>
</organism>
<evidence type="ECO:0008006" key="8">
    <source>
        <dbReference type="Google" id="ProtNLM"/>
    </source>
</evidence>
<evidence type="ECO:0000256" key="2">
    <source>
        <dbReference type="ARBA" id="ARBA00022694"/>
    </source>
</evidence>
<dbReference type="EnsemblMetazoa" id="XM_024228801.1">
    <property type="protein sequence ID" value="XP_024084569.1"/>
    <property type="gene ID" value="LOC106665231"/>
</dbReference>
<reference evidence="6" key="1">
    <citation type="submission" date="2022-01" db="UniProtKB">
        <authorList>
            <consortium name="EnsemblMetazoa"/>
        </authorList>
    </citation>
    <scope>IDENTIFICATION</scope>
</reference>
<dbReference type="Proteomes" id="UP000494040">
    <property type="component" value="Unassembled WGS sequence"/>
</dbReference>
<keyword evidence="2" id="KW-0819">tRNA processing</keyword>